<feature type="region of interest" description="Disordered" evidence="1">
    <location>
        <begin position="53"/>
        <end position="73"/>
    </location>
</feature>
<proteinExistence type="predicted"/>
<protein>
    <submittedName>
        <fullName evidence="3">Uncharacterized protein</fullName>
    </submittedName>
</protein>
<feature type="compositionally biased region" description="Basic and acidic residues" evidence="1">
    <location>
        <begin position="112"/>
        <end position="122"/>
    </location>
</feature>
<name>A0AAN6XYP4_9PEZI</name>
<feature type="compositionally biased region" description="Polar residues" evidence="1">
    <location>
        <begin position="54"/>
        <end position="66"/>
    </location>
</feature>
<gene>
    <name evidence="3" type="ORF">QBC37DRAFT_406663</name>
</gene>
<keyword evidence="2" id="KW-0472">Membrane</keyword>
<evidence type="ECO:0000256" key="2">
    <source>
        <dbReference type="SAM" id="Phobius"/>
    </source>
</evidence>
<organism evidence="3 4">
    <name type="scientific">Rhypophila decipiens</name>
    <dbReference type="NCBI Taxonomy" id="261697"/>
    <lineage>
        <taxon>Eukaryota</taxon>
        <taxon>Fungi</taxon>
        <taxon>Dikarya</taxon>
        <taxon>Ascomycota</taxon>
        <taxon>Pezizomycotina</taxon>
        <taxon>Sordariomycetes</taxon>
        <taxon>Sordariomycetidae</taxon>
        <taxon>Sordariales</taxon>
        <taxon>Naviculisporaceae</taxon>
        <taxon>Rhypophila</taxon>
    </lineage>
</organism>
<feature type="transmembrane region" description="Helical" evidence="2">
    <location>
        <begin position="79"/>
        <end position="102"/>
    </location>
</feature>
<keyword evidence="2" id="KW-1133">Transmembrane helix</keyword>
<dbReference type="Proteomes" id="UP001301769">
    <property type="component" value="Unassembled WGS sequence"/>
</dbReference>
<reference evidence="3" key="1">
    <citation type="journal article" date="2023" name="Mol. Phylogenet. Evol.">
        <title>Genome-scale phylogeny and comparative genomics of the fungal order Sordariales.</title>
        <authorList>
            <person name="Hensen N."/>
            <person name="Bonometti L."/>
            <person name="Westerberg I."/>
            <person name="Brannstrom I.O."/>
            <person name="Guillou S."/>
            <person name="Cros-Aarteil S."/>
            <person name="Calhoun S."/>
            <person name="Haridas S."/>
            <person name="Kuo A."/>
            <person name="Mondo S."/>
            <person name="Pangilinan J."/>
            <person name="Riley R."/>
            <person name="LaButti K."/>
            <person name="Andreopoulos B."/>
            <person name="Lipzen A."/>
            <person name="Chen C."/>
            <person name="Yan M."/>
            <person name="Daum C."/>
            <person name="Ng V."/>
            <person name="Clum A."/>
            <person name="Steindorff A."/>
            <person name="Ohm R.A."/>
            <person name="Martin F."/>
            <person name="Silar P."/>
            <person name="Natvig D.O."/>
            <person name="Lalanne C."/>
            <person name="Gautier V."/>
            <person name="Ament-Velasquez S.L."/>
            <person name="Kruys A."/>
            <person name="Hutchinson M.I."/>
            <person name="Powell A.J."/>
            <person name="Barry K."/>
            <person name="Miller A.N."/>
            <person name="Grigoriev I.V."/>
            <person name="Debuchy R."/>
            <person name="Gladieux P."/>
            <person name="Hiltunen Thoren M."/>
            <person name="Johannesson H."/>
        </authorList>
    </citation>
    <scope>NUCLEOTIDE SEQUENCE</scope>
    <source>
        <strain evidence="3">PSN293</strain>
    </source>
</reference>
<feature type="region of interest" description="Disordered" evidence="1">
    <location>
        <begin position="239"/>
        <end position="268"/>
    </location>
</feature>
<evidence type="ECO:0000313" key="4">
    <source>
        <dbReference type="Proteomes" id="UP001301769"/>
    </source>
</evidence>
<comment type="caution">
    <text evidence="3">The sequence shown here is derived from an EMBL/GenBank/DDBJ whole genome shotgun (WGS) entry which is preliminary data.</text>
</comment>
<evidence type="ECO:0000256" key="1">
    <source>
        <dbReference type="SAM" id="MobiDB-lite"/>
    </source>
</evidence>
<evidence type="ECO:0000313" key="3">
    <source>
        <dbReference type="EMBL" id="KAK4206942.1"/>
    </source>
</evidence>
<feature type="region of interest" description="Disordered" evidence="1">
    <location>
        <begin position="112"/>
        <end position="137"/>
    </location>
</feature>
<dbReference type="AlphaFoldDB" id="A0AAN6XYP4"/>
<reference evidence="3" key="2">
    <citation type="submission" date="2023-05" db="EMBL/GenBank/DDBJ databases">
        <authorList>
            <consortium name="Lawrence Berkeley National Laboratory"/>
            <person name="Steindorff A."/>
            <person name="Hensen N."/>
            <person name="Bonometti L."/>
            <person name="Westerberg I."/>
            <person name="Brannstrom I.O."/>
            <person name="Guillou S."/>
            <person name="Cros-Aarteil S."/>
            <person name="Calhoun S."/>
            <person name="Haridas S."/>
            <person name="Kuo A."/>
            <person name="Mondo S."/>
            <person name="Pangilinan J."/>
            <person name="Riley R."/>
            <person name="Labutti K."/>
            <person name="Andreopoulos B."/>
            <person name="Lipzen A."/>
            <person name="Chen C."/>
            <person name="Yanf M."/>
            <person name="Daum C."/>
            <person name="Ng V."/>
            <person name="Clum A."/>
            <person name="Ohm R."/>
            <person name="Martin F."/>
            <person name="Silar P."/>
            <person name="Natvig D."/>
            <person name="Lalanne C."/>
            <person name="Gautier V."/>
            <person name="Ament-Velasquez S.L."/>
            <person name="Kruys A."/>
            <person name="Hutchinson M.I."/>
            <person name="Powell A.J."/>
            <person name="Barry K."/>
            <person name="Miller A.N."/>
            <person name="Grigoriev I.V."/>
            <person name="Debuchy R."/>
            <person name="Gladieux P."/>
            <person name="Thoren M.H."/>
            <person name="Johannesson H."/>
        </authorList>
    </citation>
    <scope>NUCLEOTIDE SEQUENCE</scope>
    <source>
        <strain evidence="3">PSN293</strain>
    </source>
</reference>
<accession>A0AAN6XYP4</accession>
<sequence length="268" mass="29108">MENLDIYSRVPFNITWEGVPDIKYCLLVWTDADDPSSAYGILKSGVFPAIAKHNNPSTTTRTASTLSPPPVPSPNDPAMTVPIVIVGTVCGLMILMAIFLVFRLIRRRQKREEGSRGKEFAGDGHVTTMANKQDGLPELVGDQGRVELDSTSNNTAMVKVTEMEGFPIPSELESNAHSSNMPAMGQINELERTGHPSHLETGPSLTGEGLSGGGGQAMEPFPYTQPVYLVYGYDGTYQGYHYSSQNSPPDGYPSNGEPQAWMHRSDVS</sequence>
<dbReference type="EMBL" id="MU858335">
    <property type="protein sequence ID" value="KAK4206942.1"/>
    <property type="molecule type" value="Genomic_DNA"/>
</dbReference>
<keyword evidence="2" id="KW-0812">Transmembrane</keyword>
<keyword evidence="4" id="KW-1185">Reference proteome</keyword>